<organism evidence="3 4">
    <name type="scientific">Bursaphelenchus okinawaensis</name>
    <dbReference type="NCBI Taxonomy" id="465554"/>
    <lineage>
        <taxon>Eukaryota</taxon>
        <taxon>Metazoa</taxon>
        <taxon>Ecdysozoa</taxon>
        <taxon>Nematoda</taxon>
        <taxon>Chromadorea</taxon>
        <taxon>Rhabditida</taxon>
        <taxon>Tylenchina</taxon>
        <taxon>Tylenchomorpha</taxon>
        <taxon>Aphelenchoidea</taxon>
        <taxon>Aphelenchoididae</taxon>
        <taxon>Bursaphelenchus</taxon>
    </lineage>
</organism>
<protein>
    <recommendedName>
        <fullName evidence="2">EGF-like domain-containing protein</fullName>
    </recommendedName>
</protein>
<dbReference type="Proteomes" id="UP000783686">
    <property type="component" value="Unassembled WGS sequence"/>
</dbReference>
<feature type="region of interest" description="Disordered" evidence="1">
    <location>
        <begin position="2156"/>
        <end position="2184"/>
    </location>
</feature>
<dbReference type="PANTHER" id="PTHR45985">
    <property type="match status" value="1"/>
</dbReference>
<keyword evidence="4" id="KW-1185">Reference proteome</keyword>
<sequence>MDQRTLSPAAYLRCVAIGIGGMGYWTQNFCPAGMVFEFLSQQCKYPTPVNELQSNSIQKGLQLMNIAILNGSCTHGEQCIGGTVCDPIQGRCLCPYGTVANLETLSCTATPALGPAPKTSPPGESCANGEQCSGGSICVTSLWKCLCPQELENINGQCVQPAYNSLKVALHGACTVSAQCPDGSSCVNSQCLCVAPYVEAGGACVEMQKTPKTAGPGELCNHGEACQRGSVCDSKIPVCVCPPGTDLENGECVQVRTTLAALNTFYSKPTKSIESQKSYGKYGPQTPAYPNQQYINTPSQVIYPQPATMMPQTMPNTLPTQPTPPRAAPVSTRPTNPFKITSNNKVAVGQPCTLNADCTTDAYCNGNTTPPTCQCLSTHVEVNNKCEKILYPGQTGCTVDKQCQAAFPGTRCQNQQCVCPQGLIAKEQTCVVVKTLPGQPCDSTSKQNDCIKGAECIDSQCECISPLLHWKKKCVHRDDIRLHPHESMACIEQLDCPTGFICVHGACECSIGSKFQNGRCLKDSLIAMQYEPEVTTVVVNSQGNHKVNMDKNDINNENGIPTIKNNILTTELHMNNNISDPTDNGIDGEETSDLTNSMDSLLLSKQAAESLEKIFNVLIKMKLDSTDFNTDNSTGSTNDPSNYHPENFNTPIKAQYTPPLNNNIFKESFSKDKITKLEVHKNSQPSIKTKSLANSSSNQNVTTKNIKDNMNNSPDLSKLWLQDDSNEKYKEFSLNPRKIDFSRKKRSSTGAKIVGEPCLEGDICLNGTSCINGTCSCPAEYEMKSGKCRRIAKIVDLNQRCDPAVDECRNGAACRRGICACVDGALEQNQQCRQRVGGSCVHGEQCTAGAECDSTKKKCECPRGFTEEKRKCIRQLASVGESCEDGELCTGSLCKNGKCECASEDYEIMDGKCVRVRLVSTNMENTIHHSPPKTTKIPMTTTQKAKVKNKPKTISKKIEKPTKNKGKKMSSLPIPPPMLATAKPGQMCADGEACIGGSICKDGICSCSDEEIIIDDKCVSSDGEALQAIERITKSAPGQLCTDDTICTGNSICIANVCVCPEGATLFQKECLKRGRNSDLSTLKSQSTLFNVNALDAIDSAVKTVVPGAMCKLSLECPYRTECIRGVCRCQRGETIVNGMCRKAIHEVPPGGRCDAQKGLDCVGESHCFYGICVCLYGLVTTAHECASSEVLKVADPGESCELSQQCGGGSECISGICECPKDKVLDQEKSQCLSKPLKGFFSYPDSKSDGEKPDNLIYGNPDDIPQSRFNQILSAKQMSINVVDLETLKALIGGQFTKLAGAGEKCDDTYCTSGARCVRGLCQCPDGYQDENGYCQPADQNSGNQGTGSNIGQPNEEYSNQQEIQSNTVDQQQPYTQEALYQQYQQQQQLQNMLYQQQLYGQAPMYIPGNGYGSGMFPALPGAYCSPNTYCYGGSSCNNGICMCRPGYRPINGACQVQRVALGDQCAVNEQCVTNGICQDGICSCGRGVHFHHRHRCPERVTARPGEECNNNQVCSFNSVCSTTSGVCECPVGLETSVVQGSGECVTTARPRGTICMASSQCHKNSYCDNGFCMCKAGFVVGPDGICLPQPKAVVEDVNNYMSPEYPPSAPAINFHPKTIEAMYSRKKLVAPPEMSSEKRLHLVMTSAPGEFCATTKLCSGNAVCVHGYCKCPEGMKVKGRRCVAKVMRRDLRRSPYKMNPMEIALRLALNDSDVIKEINNKQQGVDSHKNDEKLNFEDFHNGNHAFENMKNYEKEASEVMKNLKQDYEANNHAKQDFEGLQHERQASEYQKNLHHNNTGLGQPQIMHSPPKKFQKHEAELVQPFSRCDLKKQCVEGATCVSITSIGKVCICDKNRIFFMGICIKKRDDILVAQIGERCNIQHICENGSECVRGICKCPPDRREKAGFCLREAKPGESCQHDEFCAPNSVCRTEVGACVCPVGSSATDAGCTRNSKTPYPNTKEIKNAQPGQLCDTNLKCTNGSRCTGFGFCECPQNYALVHSMCIEAEKVRKPGEQCSAESTICTENSWCKDGWCRCLNKQHPHDGKCGFTYLDVNVAKPSLYHPPLTGNYLSHLPKHENGDEYTPNKNPVPVVINVVSNGPFGDEPGKEEVNVNKNDNINSNMKGNMNESATIDAFYRVNQDFNMKNGKNNKVNGRNNNIPQHYSQLSPQNHPENKENGFYWPNQQQNLINKLPRNQKMDHNYNTEAVETKDQSRGQNLTSEVSKNEEFQMNEEELSQSDNFSIFEPILDSADPISPLNSVNNFDPHNPVLIPHFVPTTIRPRAMNRRVPLKQSLDQKAPMDHDVGQKVPLAPLISPFNYGNGILNPFVSLPQPVPLDSIPSVEPFNMGLPLNQNQPFGMPRPIPLNPKVYPFHSNLNSKPTKMPLPFPGNDHIKVFKLRHKCSTSTDCPIGSYCQYSRCFCDNLPLRNTTRVTAGTCRTSQDCIEPLNCVGGMCICVPAATASSANATTTAKNDIKVTKPKKTDYSLEPKRPTTGRIAKKLQTTSVPEAPLTVDEEIEEEMEEYEDFSEEERVTESPKRHAKTTTPILPPAYVKCNQTVLCALDAECRRGRCVCIDPMKRLTIREKKPVCEYLREKFPTTTPDPIEEVVTRPPMPGEIGWKCEFSAQCNRRLTCVQGVCTCVSAVDNPCGHDFKGRIGGTTAAVPTVQSGVEKKYLKRPKREKMTEIPPGGSCAAGEKCVGGSVCHRGWCVCPDPLMVIYGGECRKPTYQQVSAYNKPPSSSATVPTTVPTQSTPPPTVTQPVQQQVYGSLAAKPVPQVNNANLIPQSSGNLLQPRTILPGKQCGPLDKCTGGSVCISGYCLCPSGMAPDNKGICKPRSELNQKPILAEVQHQSNSFYPSAPAYPLRPIPLAYSQHDECTQIGLHCKGGTICINRSCQCPMDKVLMNDECVPLPPKASLDECRYFHSLRSGKSTPASHALLNSPFCRKLAYSRWPRKANKIYKSTYDMISELVYARPTESCEGGQVCTGGAVCQDKKRCMCPPDKPIIRNFICIRHPNSPPEVPNWACNDSKKCPENSSCDGKDCKCNDGYVKSGDKCVMMPRDKNGAHVGLPPAKTQPTQTVAASPPVSNVLTPSEVLKIQQARLQQYAMEQQSSPSNVVRLQPRAVPRISGPRLQRPKPEAKTKKELGSENAVANCPPGVAPLYDDDSGRLRICNGMEPHCPPKSYCYVTGMASADYNCCRV</sequence>
<dbReference type="OrthoDB" id="504708at2759"/>
<feature type="region of interest" description="Disordered" evidence="1">
    <location>
        <begin position="680"/>
        <end position="709"/>
    </location>
</feature>
<dbReference type="Pfam" id="PF01683">
    <property type="entry name" value="EB"/>
    <property type="match status" value="13"/>
</dbReference>
<feature type="region of interest" description="Disordered" evidence="1">
    <location>
        <begin position="2210"/>
        <end position="2239"/>
    </location>
</feature>
<feature type="compositionally biased region" description="Polar residues" evidence="1">
    <location>
        <begin position="2163"/>
        <end position="2175"/>
    </location>
</feature>
<name>A0A811LMC7_9BILA</name>
<feature type="compositionally biased region" description="Low complexity" evidence="1">
    <location>
        <begin position="2742"/>
        <end position="2756"/>
    </location>
</feature>
<dbReference type="SMART" id="SM00289">
    <property type="entry name" value="WR1"/>
    <property type="match status" value="23"/>
</dbReference>
<comment type="caution">
    <text evidence="3">The sequence shown here is derived from an EMBL/GenBank/DDBJ whole genome shotgun (WGS) entry which is preliminary data.</text>
</comment>
<proteinExistence type="predicted"/>
<evidence type="ECO:0000313" key="3">
    <source>
        <dbReference type="EMBL" id="CAD5228809.1"/>
    </source>
</evidence>
<evidence type="ECO:0000256" key="1">
    <source>
        <dbReference type="SAM" id="MobiDB-lite"/>
    </source>
</evidence>
<feature type="compositionally biased region" description="Low complexity" evidence="1">
    <location>
        <begin position="932"/>
        <end position="944"/>
    </location>
</feature>
<evidence type="ECO:0000313" key="4">
    <source>
        <dbReference type="Proteomes" id="UP000614601"/>
    </source>
</evidence>
<dbReference type="Proteomes" id="UP000614601">
    <property type="component" value="Unassembled WGS sequence"/>
</dbReference>
<dbReference type="InterPro" id="IPR006150">
    <property type="entry name" value="Cys_repeat_1"/>
</dbReference>
<feature type="region of interest" description="Disordered" evidence="1">
    <location>
        <begin position="3135"/>
        <end position="3157"/>
    </location>
</feature>
<feature type="region of interest" description="Disordered" evidence="1">
    <location>
        <begin position="1340"/>
        <end position="1370"/>
    </location>
</feature>
<dbReference type="InterPro" id="IPR006149">
    <property type="entry name" value="EB_dom"/>
</dbReference>
<dbReference type="InterPro" id="IPR009030">
    <property type="entry name" value="Growth_fac_rcpt_cys_sf"/>
</dbReference>
<gene>
    <name evidence="3" type="ORF">BOKJ2_LOCUS12868</name>
</gene>
<reference evidence="3" key="1">
    <citation type="submission" date="2020-09" db="EMBL/GenBank/DDBJ databases">
        <authorList>
            <person name="Kikuchi T."/>
        </authorList>
    </citation>
    <scope>NUCLEOTIDE SEQUENCE</scope>
    <source>
        <strain evidence="3">SH1</strain>
    </source>
</reference>
<feature type="region of interest" description="Disordered" evidence="1">
    <location>
        <begin position="2740"/>
        <end position="2764"/>
    </location>
</feature>
<dbReference type="InterPro" id="IPR052740">
    <property type="entry name" value="CE4"/>
</dbReference>
<dbReference type="PANTHER" id="PTHR45985:SF11">
    <property type="entry name" value="EGF-LIKE DOMAIN-CONTAINING PROTEIN"/>
    <property type="match status" value="1"/>
</dbReference>
<dbReference type="SMART" id="SM00181">
    <property type="entry name" value="EGF"/>
    <property type="match status" value="28"/>
</dbReference>
<dbReference type="PROSITE" id="PS01186">
    <property type="entry name" value="EGF_2"/>
    <property type="match status" value="1"/>
</dbReference>
<feature type="region of interest" description="Disordered" evidence="1">
    <location>
        <begin position="320"/>
        <end position="340"/>
    </location>
</feature>
<dbReference type="SUPFAM" id="SSF57184">
    <property type="entry name" value="Growth factor receptor domain"/>
    <property type="match status" value="1"/>
</dbReference>
<feature type="domain" description="EGF-like" evidence="2">
    <location>
        <begin position="859"/>
        <end position="872"/>
    </location>
</feature>
<feature type="compositionally biased region" description="Basic and acidic residues" evidence="1">
    <location>
        <begin position="3143"/>
        <end position="3154"/>
    </location>
</feature>
<dbReference type="EMBL" id="CAJFDH010000006">
    <property type="protein sequence ID" value="CAD5228809.1"/>
    <property type="molecule type" value="Genomic_DNA"/>
</dbReference>
<accession>A0A811LMC7</accession>
<dbReference type="InterPro" id="IPR000742">
    <property type="entry name" value="EGF"/>
</dbReference>
<feature type="compositionally biased region" description="Polar residues" evidence="1">
    <location>
        <begin position="682"/>
        <end position="709"/>
    </location>
</feature>
<dbReference type="EMBL" id="CAJFCW020000006">
    <property type="protein sequence ID" value="CAG9125054.1"/>
    <property type="molecule type" value="Genomic_DNA"/>
</dbReference>
<feature type="region of interest" description="Disordered" evidence="1">
    <location>
        <begin position="925"/>
        <end position="951"/>
    </location>
</feature>
<evidence type="ECO:0000259" key="2">
    <source>
        <dbReference type="PROSITE" id="PS01186"/>
    </source>
</evidence>